<evidence type="ECO:0000313" key="2">
    <source>
        <dbReference type="Proteomes" id="UP001162483"/>
    </source>
</evidence>
<sequence length="161" mass="18624">MDIERLKAITDMKRKQSHLNKMKTIYLVATGDHYLQAEVLMKLDLLDTNQWSESHLHSVRAEIVKRLLMYWGPRFCLADTPSAKTVGADLKFWYDRQLRPKRDADPFAQTITLLPLRPKSCAPRISVASFPVPENSFFSPIKTKRASFTRRFDSIISAKLK</sequence>
<dbReference type="InterPro" id="IPR042651">
    <property type="entry name" value="Rgs22"/>
</dbReference>
<reference evidence="1" key="1">
    <citation type="submission" date="2023-05" db="EMBL/GenBank/DDBJ databases">
        <authorList>
            <person name="Stuckert A."/>
        </authorList>
    </citation>
    <scope>NUCLEOTIDE SEQUENCE</scope>
</reference>
<protein>
    <submittedName>
        <fullName evidence="1">Uncharacterized protein</fullName>
    </submittedName>
</protein>
<dbReference type="Proteomes" id="UP001162483">
    <property type="component" value="Unassembled WGS sequence"/>
</dbReference>
<evidence type="ECO:0000313" key="1">
    <source>
        <dbReference type="EMBL" id="CAI9588805.1"/>
    </source>
</evidence>
<dbReference type="PANTHER" id="PTHR46583">
    <property type="entry name" value="REGULATOR OF G-PROTEIN SIGNALING 22"/>
    <property type="match status" value="1"/>
</dbReference>
<organism evidence="1 2">
    <name type="scientific">Staurois parvus</name>
    <dbReference type="NCBI Taxonomy" id="386267"/>
    <lineage>
        <taxon>Eukaryota</taxon>
        <taxon>Metazoa</taxon>
        <taxon>Chordata</taxon>
        <taxon>Craniata</taxon>
        <taxon>Vertebrata</taxon>
        <taxon>Euteleostomi</taxon>
        <taxon>Amphibia</taxon>
        <taxon>Batrachia</taxon>
        <taxon>Anura</taxon>
        <taxon>Neobatrachia</taxon>
        <taxon>Ranoidea</taxon>
        <taxon>Ranidae</taxon>
        <taxon>Staurois</taxon>
    </lineage>
</organism>
<name>A0ABN9EVF0_9NEOB</name>
<gene>
    <name evidence="1" type="ORF">SPARVUS_LOCUS10804597</name>
</gene>
<keyword evidence="2" id="KW-1185">Reference proteome</keyword>
<feature type="non-terminal residue" evidence="1">
    <location>
        <position position="161"/>
    </location>
</feature>
<dbReference type="PANTHER" id="PTHR46583:SF1">
    <property type="entry name" value="REGULATOR OF G-PROTEIN SIGNALING 22"/>
    <property type="match status" value="1"/>
</dbReference>
<accession>A0ABN9EVF0</accession>
<dbReference type="EMBL" id="CATNWA010015997">
    <property type="protein sequence ID" value="CAI9588805.1"/>
    <property type="molecule type" value="Genomic_DNA"/>
</dbReference>
<comment type="caution">
    <text evidence="1">The sequence shown here is derived from an EMBL/GenBank/DDBJ whole genome shotgun (WGS) entry which is preliminary data.</text>
</comment>
<proteinExistence type="predicted"/>